<dbReference type="PANTHER" id="PTHR33874">
    <property type="entry name" value="RING FINGER PROTEIN"/>
    <property type="match status" value="1"/>
</dbReference>
<evidence type="ECO:0000313" key="2">
    <source>
        <dbReference type="EMBL" id="BBG95840.1"/>
    </source>
</evidence>
<feature type="compositionally biased region" description="Basic and acidic residues" evidence="1">
    <location>
        <begin position="46"/>
        <end position="55"/>
    </location>
</feature>
<protein>
    <submittedName>
        <fullName evidence="2">Uncharacterized protein</fullName>
    </submittedName>
</protein>
<sequence>MYQQHQQQQKQKPKKPTPIILLFEKTPNPSQAFFVEVSGSNPSVDAKLRRADSQKDKLRVKRKTLQAVLEQCQRALVSLDTTGGADGDSDGDDNGEDEDDDDDNSSRGAVDDDERQQGRRSTSSRPDCEADELCNLLKSRVECPDFLEKLECAQASSVPQNMAEEGSSWDLVNENDLWEDEDSDLGEEDYVLVRQEDIVEGIACFMAAYLLSLKQTKELTPNQLQDALSKTFSVRKKKGKLRKAWDGSKVIYNVASWGQPPSEYTFDKNTMHVSSS</sequence>
<name>A0A4Y1QVE9_PRUDU</name>
<feature type="compositionally biased region" description="Acidic residues" evidence="1">
    <location>
        <begin position="87"/>
        <end position="103"/>
    </location>
</feature>
<dbReference type="AlphaFoldDB" id="A0A4Y1QVE9"/>
<reference evidence="2" key="1">
    <citation type="journal article" date="2019" name="Science">
        <title>Mutation of a bHLH transcription factor allowed almond domestication.</title>
        <authorList>
            <person name="Sanchez-Perez R."/>
            <person name="Pavan S."/>
            <person name="Mazzeo R."/>
            <person name="Moldovan C."/>
            <person name="Aiese Cigliano R."/>
            <person name="Del Cueto J."/>
            <person name="Ricciardi F."/>
            <person name="Lotti C."/>
            <person name="Ricciardi L."/>
            <person name="Dicenta F."/>
            <person name="Lopez-Marques R.L."/>
            <person name="Lindberg Moller B."/>
        </authorList>
    </citation>
    <scope>NUCLEOTIDE SEQUENCE</scope>
</reference>
<feature type="region of interest" description="Disordered" evidence="1">
    <location>
        <begin position="79"/>
        <end position="127"/>
    </location>
</feature>
<evidence type="ECO:0000256" key="1">
    <source>
        <dbReference type="SAM" id="MobiDB-lite"/>
    </source>
</evidence>
<proteinExistence type="predicted"/>
<feature type="region of interest" description="Disordered" evidence="1">
    <location>
        <begin position="34"/>
        <end position="55"/>
    </location>
</feature>
<accession>A0A4Y1QVE9</accession>
<dbReference type="PANTHER" id="PTHR33874:SF1">
    <property type="entry name" value="RING FINGER PROTEIN"/>
    <property type="match status" value="1"/>
</dbReference>
<organism evidence="2">
    <name type="scientific">Prunus dulcis</name>
    <name type="common">Almond</name>
    <name type="synonym">Amygdalus dulcis</name>
    <dbReference type="NCBI Taxonomy" id="3755"/>
    <lineage>
        <taxon>Eukaryota</taxon>
        <taxon>Viridiplantae</taxon>
        <taxon>Streptophyta</taxon>
        <taxon>Embryophyta</taxon>
        <taxon>Tracheophyta</taxon>
        <taxon>Spermatophyta</taxon>
        <taxon>Magnoliopsida</taxon>
        <taxon>eudicotyledons</taxon>
        <taxon>Gunneridae</taxon>
        <taxon>Pentapetalae</taxon>
        <taxon>rosids</taxon>
        <taxon>fabids</taxon>
        <taxon>Rosales</taxon>
        <taxon>Rosaceae</taxon>
        <taxon>Amygdaloideae</taxon>
        <taxon>Amygdaleae</taxon>
        <taxon>Prunus</taxon>
    </lineage>
</organism>
<dbReference type="EMBL" id="AP019297">
    <property type="protein sequence ID" value="BBG95840.1"/>
    <property type="molecule type" value="Genomic_DNA"/>
</dbReference>
<gene>
    <name evidence="2" type="ORF">Prudu_004489</name>
</gene>